<sequence length="74" mass="8287">MLNTNGEYWDVTLQGNVEETQWVSDASHLNPNGSYAAVSVANQWLSFGEIPQWWGGRGRPQTLTAFRDGFSWPG</sequence>
<dbReference type="InterPro" id="IPR038636">
    <property type="entry name" value="Wzi_sf"/>
</dbReference>
<comment type="caution">
    <text evidence="1">The sequence shown here is derived from an EMBL/GenBank/DDBJ whole genome shotgun (WGS) entry which is preliminary data.</text>
</comment>
<evidence type="ECO:0000313" key="2">
    <source>
        <dbReference type="Proteomes" id="UP000241614"/>
    </source>
</evidence>
<dbReference type="EMBL" id="PZPP01000010">
    <property type="protein sequence ID" value="PTM36033.1"/>
    <property type="molecule type" value="Genomic_DNA"/>
</dbReference>
<proteinExistence type="predicted"/>
<protein>
    <submittedName>
        <fullName evidence="1">Uncharacterized protein</fullName>
    </submittedName>
</protein>
<dbReference type="Proteomes" id="UP000241614">
    <property type="component" value="Unassembled WGS sequence"/>
</dbReference>
<name>A0A2T4Y1G5_ENTCL</name>
<evidence type="ECO:0000313" key="1">
    <source>
        <dbReference type="EMBL" id="PTM36033.1"/>
    </source>
</evidence>
<dbReference type="AlphaFoldDB" id="A0A2T4Y1G5"/>
<gene>
    <name evidence="1" type="ORF">DA103_09710</name>
</gene>
<dbReference type="Gene3D" id="2.40.160.130">
    <property type="entry name" value="Capsule assembly protein Wzi"/>
    <property type="match status" value="1"/>
</dbReference>
<organism evidence="1 2">
    <name type="scientific">Enterobacter cloacae</name>
    <dbReference type="NCBI Taxonomy" id="550"/>
    <lineage>
        <taxon>Bacteria</taxon>
        <taxon>Pseudomonadati</taxon>
        <taxon>Pseudomonadota</taxon>
        <taxon>Gammaproteobacteria</taxon>
        <taxon>Enterobacterales</taxon>
        <taxon>Enterobacteriaceae</taxon>
        <taxon>Enterobacter</taxon>
        <taxon>Enterobacter cloacae complex</taxon>
    </lineage>
</organism>
<reference evidence="1 2" key="1">
    <citation type="submission" date="2018-04" db="EMBL/GenBank/DDBJ databases">
        <title>Genome sequencing reveals highly heavy metal resistance and biotechnology application of the novel Enterobacter cloacae amazonensis isolated from wastewater river in Manaus - Amazonas.</title>
        <authorList>
            <person name="Astolfi M.C.T."/>
            <person name="Carvalho E.B.D.S."/>
            <person name="Lacerda L.B."/>
            <person name="Pinto M.V."/>
            <person name="Nogueira V.B."/>
            <person name="Barros A.M."/>
            <person name="Astolfi-Filho S."/>
        </authorList>
    </citation>
    <scope>NUCLEOTIDE SEQUENCE [LARGE SCALE GENOMIC DNA]</scope>
    <source>
        <strain evidence="2">amazonensis</strain>
    </source>
</reference>
<accession>A0A2T4Y1G5</accession>